<dbReference type="PANTHER" id="PTHR31669">
    <property type="entry name" value="PROTEIN FAR1-RELATED SEQUENCE 10-RELATED"/>
    <property type="match status" value="1"/>
</dbReference>
<dbReference type="GO" id="GO:0006355">
    <property type="term" value="P:regulation of DNA-templated transcription"/>
    <property type="evidence" value="ECO:0007669"/>
    <property type="project" value="UniProtKB-UniRule"/>
</dbReference>
<accession>A0A484KZK0</accession>
<dbReference type="EMBL" id="OOIL02000779">
    <property type="protein sequence ID" value="VFQ69297.1"/>
    <property type="molecule type" value="Genomic_DNA"/>
</dbReference>
<organism evidence="2 3">
    <name type="scientific">Cuscuta campestris</name>
    <dbReference type="NCBI Taxonomy" id="132261"/>
    <lineage>
        <taxon>Eukaryota</taxon>
        <taxon>Viridiplantae</taxon>
        <taxon>Streptophyta</taxon>
        <taxon>Embryophyta</taxon>
        <taxon>Tracheophyta</taxon>
        <taxon>Spermatophyta</taxon>
        <taxon>Magnoliopsida</taxon>
        <taxon>eudicotyledons</taxon>
        <taxon>Gunneridae</taxon>
        <taxon>Pentapetalae</taxon>
        <taxon>asterids</taxon>
        <taxon>lamiids</taxon>
        <taxon>Solanales</taxon>
        <taxon>Convolvulaceae</taxon>
        <taxon>Cuscuteae</taxon>
        <taxon>Cuscuta</taxon>
        <taxon>Cuscuta subgen. Grammica</taxon>
        <taxon>Cuscuta sect. Cleistogrammica</taxon>
    </lineage>
</organism>
<dbReference type="GO" id="GO:0008270">
    <property type="term" value="F:zinc ion binding"/>
    <property type="evidence" value="ECO:0007669"/>
    <property type="project" value="UniProtKB-UniRule"/>
</dbReference>
<dbReference type="OrthoDB" id="1845384at2759"/>
<dbReference type="GO" id="GO:0005634">
    <property type="term" value="C:nucleus"/>
    <property type="evidence" value="ECO:0007669"/>
    <property type="project" value="UniProtKB-SubCell"/>
</dbReference>
<sequence>MNAFFDGYVHSKTTLKQFVDQYDRALRKKLEMEFQADASSFTKMIPCVTMYEMEKKLQDVYTISKFKEFKTEILGKVYCDIISNIGDTFVVEEHVCIKGFRTRKSYEVAFDLCTQEVECTCHLFEFKGMIGRYCIVVLIRNGVRFLPEKYILEQWRRDVKQAYTRVKVDYDGWICTVEQQRYDDLCNSFRALANKVVYDEYRTKEIMDWIQKEMSVEAKRTQNPSKGVQEIPEHTTSTALVLDPIIGTRKGAPRRSRLKSNREKNFQKKTIKRTTEKNPKPKEGRKMKTYLIRGRKWMRLRSLHHNGSMLGPCKTKMVFKTSPWEVWSLAFHYIDF</sequence>
<dbReference type="PANTHER" id="PTHR31669:SF283">
    <property type="entry name" value="PROTEIN FAR1-RELATED SEQUENCE"/>
    <property type="match status" value="1"/>
</dbReference>
<name>A0A484KZK0_9ASTE</name>
<dbReference type="AlphaFoldDB" id="A0A484KZK0"/>
<keyword evidence="1" id="KW-0863">Zinc-finger</keyword>
<protein>
    <recommendedName>
        <fullName evidence="1">Protein FAR1-RELATED SEQUENCE</fullName>
    </recommendedName>
</protein>
<comment type="similarity">
    <text evidence="1">Belongs to the FHY3/FAR1 family.</text>
</comment>
<evidence type="ECO:0000313" key="2">
    <source>
        <dbReference type="EMBL" id="VFQ69297.1"/>
    </source>
</evidence>
<keyword evidence="1" id="KW-0862">Zinc</keyword>
<dbReference type="InterPro" id="IPR031052">
    <property type="entry name" value="FHY3/FAR1"/>
</dbReference>
<keyword evidence="1" id="KW-0479">Metal-binding</keyword>
<gene>
    <name evidence="2" type="ORF">CCAM_LOCUS11073</name>
</gene>
<evidence type="ECO:0000313" key="3">
    <source>
        <dbReference type="Proteomes" id="UP000595140"/>
    </source>
</evidence>
<comment type="function">
    <text evidence="1">Putative transcription activator involved in regulating light control of development.</text>
</comment>
<reference evidence="2 3" key="1">
    <citation type="submission" date="2018-04" db="EMBL/GenBank/DDBJ databases">
        <authorList>
            <person name="Vogel A."/>
        </authorList>
    </citation>
    <scope>NUCLEOTIDE SEQUENCE [LARGE SCALE GENOMIC DNA]</scope>
</reference>
<proteinExistence type="inferred from homology"/>
<dbReference type="Proteomes" id="UP000595140">
    <property type="component" value="Unassembled WGS sequence"/>
</dbReference>
<keyword evidence="1" id="KW-0539">Nucleus</keyword>
<keyword evidence="3" id="KW-1185">Reference proteome</keyword>
<comment type="subcellular location">
    <subcellularLocation>
        <location evidence="1">Nucleus</location>
    </subcellularLocation>
</comment>
<evidence type="ECO:0000256" key="1">
    <source>
        <dbReference type="RuleBase" id="RU367018"/>
    </source>
</evidence>